<dbReference type="InterPro" id="IPR005302">
    <property type="entry name" value="MoCF_Sase_C"/>
</dbReference>
<dbReference type="GO" id="GO:0032787">
    <property type="term" value="P:monocarboxylic acid metabolic process"/>
    <property type="evidence" value="ECO:0007669"/>
    <property type="project" value="UniProtKB-ARBA"/>
</dbReference>
<dbReference type="GO" id="GO:0003824">
    <property type="term" value="F:catalytic activity"/>
    <property type="evidence" value="ECO:0007669"/>
    <property type="project" value="InterPro"/>
</dbReference>
<proteinExistence type="predicted"/>
<dbReference type="AlphaFoldDB" id="A0A0D6QUB5"/>
<sequence>MERAGVIIGSIFGRGREAEEAAKIKEIYIYPIKACRGVAVPQACVSPTGFKWDRQWLIVNSKGRMYTQRVEPKLALVEIFLPMEAFSEDWEPTTDTFMTVKAPGLDPLQVPLLQNTRQRIDNVSMWEWSGSALDEGDNAANWFSTYLGKPSRLVRFDTVSEVRPTDKDYARGYKTMFADEYPFLVISQGSLDSLNKNLKEPLPINRFRPNIFLEGCEPFAEDLWKKLRINGLTFHGVKLCARCKVPTVNQETGVAGDEPTETLKKFRAGEILSLGSKARGKVFFGQNLICEESLNPKANLGKVIKVGDIVHVVKKIGSTAEAAA</sequence>
<evidence type="ECO:0000313" key="2">
    <source>
        <dbReference type="EMBL" id="JAG93578.1"/>
    </source>
</evidence>
<dbReference type="PANTHER" id="PTHR14237:SF19">
    <property type="entry name" value="MITOCHONDRIAL AMIDOXIME REDUCING COMPONENT 1"/>
    <property type="match status" value="1"/>
</dbReference>
<dbReference type="GO" id="GO:0030170">
    <property type="term" value="F:pyridoxal phosphate binding"/>
    <property type="evidence" value="ECO:0007669"/>
    <property type="project" value="InterPro"/>
</dbReference>
<dbReference type="SUPFAM" id="SSF141673">
    <property type="entry name" value="MOSC N-terminal domain-like"/>
    <property type="match status" value="1"/>
</dbReference>
<dbReference type="PANTHER" id="PTHR14237">
    <property type="entry name" value="MOLYBDOPTERIN COFACTOR SULFURASE MOSC"/>
    <property type="match status" value="1"/>
</dbReference>
<dbReference type="SUPFAM" id="SSF50800">
    <property type="entry name" value="PK beta-barrel domain-like"/>
    <property type="match status" value="1"/>
</dbReference>
<dbReference type="Pfam" id="PF03473">
    <property type="entry name" value="MOSC"/>
    <property type="match status" value="1"/>
</dbReference>
<dbReference type="Pfam" id="PF03476">
    <property type="entry name" value="MOSC_N"/>
    <property type="match status" value="1"/>
</dbReference>
<organism evidence="2">
    <name type="scientific">Araucaria cunninghamii</name>
    <name type="common">Hoop pine</name>
    <name type="synonym">Moreton Bay pine</name>
    <dbReference type="NCBI Taxonomy" id="56994"/>
    <lineage>
        <taxon>Eukaryota</taxon>
        <taxon>Viridiplantae</taxon>
        <taxon>Streptophyta</taxon>
        <taxon>Embryophyta</taxon>
        <taxon>Tracheophyta</taxon>
        <taxon>Spermatophyta</taxon>
        <taxon>Pinopsida</taxon>
        <taxon>Pinidae</taxon>
        <taxon>Conifers II</taxon>
        <taxon>Araucariales</taxon>
        <taxon>Araucariaceae</taxon>
        <taxon>Araucaria</taxon>
    </lineage>
</organism>
<dbReference type="InterPro" id="IPR005303">
    <property type="entry name" value="MOCOS_middle"/>
</dbReference>
<dbReference type="GO" id="GO:0030151">
    <property type="term" value="F:molybdenum ion binding"/>
    <property type="evidence" value="ECO:0007669"/>
    <property type="project" value="InterPro"/>
</dbReference>
<protein>
    <recommendedName>
        <fullName evidence="1">MOSC domain-containing protein</fullName>
    </recommendedName>
</protein>
<dbReference type="EMBL" id="GCKF01046286">
    <property type="protein sequence ID" value="JAG93578.1"/>
    <property type="molecule type" value="Transcribed_RNA"/>
</dbReference>
<accession>A0A0D6QUB5</accession>
<feature type="domain" description="MOSC" evidence="1">
    <location>
        <begin position="151"/>
        <end position="313"/>
    </location>
</feature>
<evidence type="ECO:0000259" key="1">
    <source>
        <dbReference type="PROSITE" id="PS51340"/>
    </source>
</evidence>
<reference evidence="2" key="1">
    <citation type="submission" date="2015-03" db="EMBL/GenBank/DDBJ databases">
        <title>A transcriptome of Araucaria cunninghamii, an australian fine timber species.</title>
        <authorList>
            <person name="Jing Yi C.J.Y."/>
            <person name="Yin San L.Y.S."/>
            <person name="Abdul Karim S.S."/>
            <person name="Wan Azmi N.N."/>
            <person name="Hercus R.R."/>
            <person name="Croft L.L."/>
        </authorList>
    </citation>
    <scope>NUCLEOTIDE SEQUENCE</scope>
    <source>
        <strain evidence="2">MI0301</strain>
        <tissue evidence="2">Leaf</tissue>
    </source>
</reference>
<dbReference type="InterPro" id="IPR011037">
    <property type="entry name" value="Pyrv_Knase-like_insert_dom_sf"/>
</dbReference>
<name>A0A0D6QUB5_ARACU</name>
<dbReference type="EMBL" id="GCKF01046285">
    <property type="protein sequence ID" value="JAG93579.1"/>
    <property type="molecule type" value="Transcribed_RNA"/>
</dbReference>
<dbReference type="PROSITE" id="PS51340">
    <property type="entry name" value="MOSC"/>
    <property type="match status" value="1"/>
</dbReference>